<evidence type="ECO:0000313" key="2">
    <source>
        <dbReference type="EMBL" id="MFC5750725.1"/>
    </source>
</evidence>
<organism evidence="2 3">
    <name type="scientific">Actinomadura rugatobispora</name>
    <dbReference type="NCBI Taxonomy" id="1994"/>
    <lineage>
        <taxon>Bacteria</taxon>
        <taxon>Bacillati</taxon>
        <taxon>Actinomycetota</taxon>
        <taxon>Actinomycetes</taxon>
        <taxon>Streptosporangiales</taxon>
        <taxon>Thermomonosporaceae</taxon>
        <taxon>Actinomadura</taxon>
    </lineage>
</organism>
<dbReference type="InterPro" id="IPR002881">
    <property type="entry name" value="DUF58"/>
</dbReference>
<dbReference type="RefSeq" id="WP_378286483.1">
    <property type="nucleotide sequence ID" value="NZ_JBHSON010000057.1"/>
</dbReference>
<accession>A0ABW1ABN5</accession>
<evidence type="ECO:0000259" key="1">
    <source>
        <dbReference type="Pfam" id="PF01882"/>
    </source>
</evidence>
<gene>
    <name evidence="2" type="ORF">ACFPZN_34330</name>
</gene>
<sequence length="370" mass="37949">MPRPTRRGWWLLAGGAVLCGGGLGSGHLAPGALGALVFPTFALAMALAGRPGAVGVRRRVTASRAVAGEAVTVVLDLEEDRALAAERVTGPTGTVTVPLGPARARIRYELSAERRGVVEAGPLSLVRTDPLGIVRASRQADDAAVRVLVHPRHHDLAAVPAAGAGGRDGSSAAVRAGEGAFAGLREHAPGDDVRQIHWRTSARRGRLMVREHADSTSPGLTVLVDDRHGPAELDALAEVAASIVRSAPEVPVELRLAGGRRSPGTAGATAHLDVLAEATARPGADFPAACAGLRSAPSGRVVVLLAAGSAAEDTVAALQALAARRTVSLVGVIGDDGDSGPVPPPGVRLLRAPDPAAFAARWNESRWWIR</sequence>
<keyword evidence="3" id="KW-1185">Reference proteome</keyword>
<protein>
    <submittedName>
        <fullName evidence="2">DUF58 domain-containing protein</fullName>
    </submittedName>
</protein>
<dbReference type="PANTHER" id="PTHR34351">
    <property type="entry name" value="SLR1927 PROTEIN-RELATED"/>
    <property type="match status" value="1"/>
</dbReference>
<dbReference type="EMBL" id="JBHSON010000057">
    <property type="protein sequence ID" value="MFC5750725.1"/>
    <property type="molecule type" value="Genomic_DNA"/>
</dbReference>
<dbReference type="Pfam" id="PF01882">
    <property type="entry name" value="DUF58"/>
    <property type="match status" value="1"/>
</dbReference>
<feature type="domain" description="DUF58" evidence="1">
    <location>
        <begin position="185"/>
        <end position="333"/>
    </location>
</feature>
<proteinExistence type="predicted"/>
<reference evidence="3" key="1">
    <citation type="journal article" date="2019" name="Int. J. Syst. Evol. Microbiol.">
        <title>The Global Catalogue of Microorganisms (GCM) 10K type strain sequencing project: providing services to taxonomists for standard genome sequencing and annotation.</title>
        <authorList>
            <consortium name="The Broad Institute Genomics Platform"/>
            <consortium name="The Broad Institute Genome Sequencing Center for Infectious Disease"/>
            <person name="Wu L."/>
            <person name="Ma J."/>
        </authorList>
    </citation>
    <scope>NUCLEOTIDE SEQUENCE [LARGE SCALE GENOMIC DNA]</scope>
    <source>
        <strain evidence="3">KCTC 42087</strain>
    </source>
</reference>
<comment type="caution">
    <text evidence="2">The sequence shown here is derived from an EMBL/GenBank/DDBJ whole genome shotgun (WGS) entry which is preliminary data.</text>
</comment>
<name>A0ABW1ABN5_9ACTN</name>
<evidence type="ECO:0000313" key="3">
    <source>
        <dbReference type="Proteomes" id="UP001596074"/>
    </source>
</evidence>
<dbReference type="PANTHER" id="PTHR34351:SF1">
    <property type="entry name" value="SLR1927 PROTEIN"/>
    <property type="match status" value="1"/>
</dbReference>
<dbReference type="Proteomes" id="UP001596074">
    <property type="component" value="Unassembled WGS sequence"/>
</dbReference>